<dbReference type="Proteomes" id="UP000030321">
    <property type="component" value="Unassembled WGS sequence"/>
</dbReference>
<sequence length="100" mass="11755">MRNVNLNILKFLQSINNFCLSLINRGSPNEKIFTPTDERGFFPYTLHPTPYTPHPTPHTLHPTEKAPAFDRPDRWSGIWVRVVKDTDYSPFQTKNYDEHQ</sequence>
<evidence type="ECO:0000313" key="3">
    <source>
        <dbReference type="Proteomes" id="UP000030321"/>
    </source>
</evidence>
<evidence type="ECO:0000313" key="2">
    <source>
        <dbReference type="EMBL" id="GAL95708.1"/>
    </source>
</evidence>
<evidence type="ECO:0000256" key="1">
    <source>
        <dbReference type="SAM" id="MobiDB-lite"/>
    </source>
</evidence>
<name>A0A0A1W1R1_MICAE</name>
<proteinExistence type="predicted"/>
<reference evidence="3" key="1">
    <citation type="journal article" date="2015" name="Genome">
        <title>Whole Genome Sequence of the Non-Microcystin-Producing Microcystis aeruginosa Strain NIES-44.</title>
        <authorList>
            <person name="Okano K."/>
            <person name="Miyata N."/>
            <person name="Ozaki Y."/>
        </authorList>
    </citation>
    <scope>NUCLEOTIDE SEQUENCE [LARGE SCALE GENOMIC DNA]</scope>
    <source>
        <strain evidence="3">NIES-44</strain>
    </source>
</reference>
<protein>
    <submittedName>
        <fullName evidence="2">Uncharacterized protein</fullName>
    </submittedName>
</protein>
<accession>A0A0A1W1R1</accession>
<comment type="caution">
    <text evidence="2">The sequence shown here is derived from an EMBL/GenBank/DDBJ whole genome shotgun (WGS) entry which is preliminary data.</text>
</comment>
<feature type="region of interest" description="Disordered" evidence="1">
    <location>
        <begin position="44"/>
        <end position="69"/>
    </location>
</feature>
<organism evidence="2 3">
    <name type="scientific">Microcystis aeruginosa NIES-44</name>
    <dbReference type="NCBI Taxonomy" id="449439"/>
    <lineage>
        <taxon>Bacteria</taxon>
        <taxon>Bacillati</taxon>
        <taxon>Cyanobacteriota</taxon>
        <taxon>Cyanophyceae</taxon>
        <taxon>Oscillatoriophycideae</taxon>
        <taxon>Chroococcales</taxon>
        <taxon>Microcystaceae</taxon>
        <taxon>Microcystis</taxon>
    </lineage>
</organism>
<dbReference type="EMBL" id="BBPA01000075">
    <property type="protein sequence ID" value="GAL95708.1"/>
    <property type="molecule type" value="Genomic_DNA"/>
</dbReference>
<gene>
    <name evidence="2" type="ORF">N44_04564</name>
</gene>
<dbReference type="AlphaFoldDB" id="A0A0A1W1R1"/>